<comment type="caution">
    <text evidence="5">The sequence shown here is derived from an EMBL/GenBank/DDBJ whole genome shotgun (WGS) entry which is preliminary data.</text>
</comment>
<dbReference type="InterPro" id="IPR049884">
    <property type="entry name" value="Scytalone_dh"/>
</dbReference>
<organism evidence="5 6">
    <name type="scientific">Cladobotryum mycophilum</name>
    <dbReference type="NCBI Taxonomy" id="491253"/>
    <lineage>
        <taxon>Eukaryota</taxon>
        <taxon>Fungi</taxon>
        <taxon>Dikarya</taxon>
        <taxon>Ascomycota</taxon>
        <taxon>Pezizomycotina</taxon>
        <taxon>Sordariomycetes</taxon>
        <taxon>Hypocreomycetidae</taxon>
        <taxon>Hypocreales</taxon>
        <taxon>Hypocreaceae</taxon>
        <taxon>Cladobotryum</taxon>
    </lineage>
</organism>
<dbReference type="PIRSF" id="PIRSF024851">
    <property type="entry name" value="SCD1"/>
    <property type="match status" value="1"/>
</dbReference>
<feature type="domain" description="Scytalone dehydratase-like" evidence="4">
    <location>
        <begin position="10"/>
        <end position="157"/>
    </location>
</feature>
<name>A0ABR0SHN4_9HYPO</name>
<evidence type="ECO:0000313" key="5">
    <source>
        <dbReference type="EMBL" id="KAK5991672.1"/>
    </source>
</evidence>
<evidence type="ECO:0000256" key="3">
    <source>
        <dbReference type="PIRNR" id="PIRNR024851"/>
    </source>
</evidence>
<evidence type="ECO:0000256" key="1">
    <source>
        <dbReference type="ARBA" id="ARBA00008584"/>
    </source>
</evidence>
<keyword evidence="2 3" id="KW-0456">Lyase</keyword>
<dbReference type="SUPFAM" id="SSF54427">
    <property type="entry name" value="NTF2-like"/>
    <property type="match status" value="1"/>
</dbReference>
<sequence>MSQDTMSTDITLLDYLDICNVAFEWAESYDTKDWERLRRCLAPSIRLDFRSLQGALHEQLSPDEYVAILSDMKLLGDKRLKTQHLLGGAKWERLGDDAVQVWHQMRVAHQRYVDEDMLVVANKGHGHGLARHSYRKIDGTWKLEGVAPKLEWSEYDLFGTLNPREEGA</sequence>
<evidence type="ECO:0000259" key="4">
    <source>
        <dbReference type="Pfam" id="PF02982"/>
    </source>
</evidence>
<dbReference type="EMBL" id="JAVFKD010000013">
    <property type="protein sequence ID" value="KAK5991672.1"/>
    <property type="molecule type" value="Genomic_DNA"/>
</dbReference>
<comment type="similarity">
    <text evidence="1 3">Belongs to the scytalone dehydratase family.</text>
</comment>
<dbReference type="Gene3D" id="3.10.450.50">
    <property type="match status" value="1"/>
</dbReference>
<proteinExistence type="inferred from homology"/>
<keyword evidence="6" id="KW-1185">Reference proteome</keyword>
<evidence type="ECO:0000256" key="2">
    <source>
        <dbReference type="ARBA" id="ARBA00023239"/>
    </source>
</evidence>
<reference evidence="5 6" key="1">
    <citation type="submission" date="2024-01" db="EMBL/GenBank/DDBJ databases">
        <title>Complete genome of Cladobotryum mycophilum ATHUM6906.</title>
        <authorList>
            <person name="Christinaki A.C."/>
            <person name="Myridakis A.I."/>
            <person name="Kouvelis V.N."/>
        </authorList>
    </citation>
    <scope>NUCLEOTIDE SEQUENCE [LARGE SCALE GENOMIC DNA]</scope>
    <source>
        <strain evidence="5 6">ATHUM6906</strain>
    </source>
</reference>
<evidence type="ECO:0000313" key="6">
    <source>
        <dbReference type="Proteomes" id="UP001338125"/>
    </source>
</evidence>
<dbReference type="InterPro" id="IPR032710">
    <property type="entry name" value="NTF2-like_dom_sf"/>
</dbReference>
<dbReference type="InterPro" id="IPR004235">
    <property type="entry name" value="Scytalone_dehydratase"/>
</dbReference>
<dbReference type="Pfam" id="PF02982">
    <property type="entry name" value="Scytalone_dh"/>
    <property type="match status" value="1"/>
</dbReference>
<protein>
    <submittedName>
        <fullName evidence="5">Scytalone dehydratase PfmaJ</fullName>
    </submittedName>
</protein>
<accession>A0ABR0SHN4</accession>
<gene>
    <name evidence="5" type="ORF">PT974_07705</name>
</gene>
<dbReference type="Proteomes" id="UP001338125">
    <property type="component" value="Unassembled WGS sequence"/>
</dbReference>